<dbReference type="PROSITE" id="PS51762">
    <property type="entry name" value="GH16_2"/>
    <property type="match status" value="1"/>
</dbReference>
<dbReference type="InterPro" id="IPR000757">
    <property type="entry name" value="Beta-glucanase-like"/>
</dbReference>
<gene>
    <name evidence="2" type="ORF">NLU13_2762</name>
</gene>
<feature type="domain" description="GH16" evidence="1">
    <location>
        <begin position="56"/>
        <end position="314"/>
    </location>
</feature>
<evidence type="ECO:0000313" key="2">
    <source>
        <dbReference type="EMBL" id="KAK0389187.1"/>
    </source>
</evidence>
<dbReference type="CDD" id="cd00413">
    <property type="entry name" value="Glyco_hydrolase_16"/>
    <property type="match status" value="1"/>
</dbReference>
<dbReference type="Gene3D" id="2.60.120.200">
    <property type="match status" value="1"/>
</dbReference>
<dbReference type="AlphaFoldDB" id="A0AA39GNF1"/>
<dbReference type="EMBL" id="JAPDFR010000002">
    <property type="protein sequence ID" value="KAK0389187.1"/>
    <property type="molecule type" value="Genomic_DNA"/>
</dbReference>
<sequence>MRSSTFLYLQASAAAASSFFTPPASLSKRADSCDCYLTNGTAPEYYTSHRLFDFRSLSKYVSVPDVANSFSDNAKAPFANPYFESDDWKASWRIQHWNNSESVKKSATTKDPKLLMTNSFGNVYIEKNQDKDASSETYMTMRTKRLDEFQSAAEIESAEQYHFLSVRMLARTVGSPGAITALFTYRDGGSLAKVQEADIEILTRGPRNHISYTNQPSRTDGGDLIPQASRNATLPGGKEWSEWLVHRLDWTPRASIWYVDGEEVARNEFQTPRDPSQVILNAWSNGGVWSGKMGVNDEAYMQIQWIDMVFNKTGESAKKRGENGSCGVVCAVDDEAAQAQDLIQQDPVPAMSSRTELSWVVSAATLLGITASLLGCL</sequence>
<evidence type="ECO:0000259" key="1">
    <source>
        <dbReference type="PROSITE" id="PS51762"/>
    </source>
</evidence>
<keyword evidence="3" id="KW-1185">Reference proteome</keyword>
<evidence type="ECO:0000313" key="3">
    <source>
        <dbReference type="Proteomes" id="UP001175261"/>
    </source>
</evidence>
<proteinExistence type="predicted"/>
<comment type="caution">
    <text evidence="2">The sequence shown here is derived from an EMBL/GenBank/DDBJ whole genome shotgun (WGS) entry which is preliminary data.</text>
</comment>
<protein>
    <recommendedName>
        <fullName evidence="1">GH16 domain-containing protein</fullName>
    </recommendedName>
</protein>
<dbReference type="InterPro" id="IPR013320">
    <property type="entry name" value="ConA-like_dom_sf"/>
</dbReference>
<dbReference type="PANTHER" id="PTHR38121:SF4">
    <property type="entry name" value="GH16 DOMAIN-CONTAINING PROTEIN-RELATED"/>
    <property type="match status" value="1"/>
</dbReference>
<dbReference type="PANTHER" id="PTHR38121">
    <property type="entry name" value="GH16 DOMAIN-CONTAINING PROTEIN"/>
    <property type="match status" value="1"/>
</dbReference>
<organism evidence="2 3">
    <name type="scientific">Sarocladium strictum</name>
    <name type="common">Black bundle disease fungus</name>
    <name type="synonym">Acremonium strictum</name>
    <dbReference type="NCBI Taxonomy" id="5046"/>
    <lineage>
        <taxon>Eukaryota</taxon>
        <taxon>Fungi</taxon>
        <taxon>Dikarya</taxon>
        <taxon>Ascomycota</taxon>
        <taxon>Pezizomycotina</taxon>
        <taxon>Sordariomycetes</taxon>
        <taxon>Hypocreomycetidae</taxon>
        <taxon>Hypocreales</taxon>
        <taxon>Sarocladiaceae</taxon>
        <taxon>Sarocladium</taxon>
    </lineage>
</organism>
<reference evidence="2" key="1">
    <citation type="submission" date="2022-10" db="EMBL/GenBank/DDBJ databases">
        <title>Determination and structural analysis of whole genome sequence of Sarocladium strictum F4-1.</title>
        <authorList>
            <person name="Hu L."/>
            <person name="Jiang Y."/>
        </authorList>
    </citation>
    <scope>NUCLEOTIDE SEQUENCE</scope>
    <source>
        <strain evidence="2">F4-1</strain>
    </source>
</reference>
<accession>A0AA39GNF1</accession>
<name>A0AA39GNF1_SARSR</name>
<dbReference type="GO" id="GO:0005975">
    <property type="term" value="P:carbohydrate metabolic process"/>
    <property type="evidence" value="ECO:0007669"/>
    <property type="project" value="InterPro"/>
</dbReference>
<dbReference type="SUPFAM" id="SSF49899">
    <property type="entry name" value="Concanavalin A-like lectins/glucanases"/>
    <property type="match status" value="1"/>
</dbReference>
<dbReference type="Proteomes" id="UP001175261">
    <property type="component" value="Unassembled WGS sequence"/>
</dbReference>
<dbReference type="GO" id="GO:0004553">
    <property type="term" value="F:hydrolase activity, hydrolyzing O-glycosyl compounds"/>
    <property type="evidence" value="ECO:0007669"/>
    <property type="project" value="InterPro"/>
</dbReference>
<dbReference type="Pfam" id="PF00722">
    <property type="entry name" value="Glyco_hydro_16"/>
    <property type="match status" value="1"/>
</dbReference>